<keyword evidence="8 9" id="KW-0472">Membrane</keyword>
<dbReference type="PROSITE" id="PS00855">
    <property type="entry name" value="SPASE_II"/>
    <property type="match status" value="1"/>
</dbReference>
<keyword evidence="4 9" id="KW-0812">Transmembrane</keyword>
<comment type="caution">
    <text evidence="12">The sequence shown here is derived from an EMBL/GenBank/DDBJ whole genome shotgun (WGS) entry which is preliminary data.</text>
</comment>
<dbReference type="PANTHER" id="PTHR33695">
    <property type="entry name" value="LIPOPROTEIN SIGNAL PEPTIDASE"/>
    <property type="match status" value="1"/>
</dbReference>
<evidence type="ECO:0000256" key="6">
    <source>
        <dbReference type="ARBA" id="ARBA00022801"/>
    </source>
</evidence>
<protein>
    <recommendedName>
        <fullName evidence="9">Lipoprotein signal peptidase</fullName>
        <ecNumber evidence="9">3.4.23.36</ecNumber>
    </recommendedName>
    <alternativeName>
        <fullName evidence="9">Prolipoprotein signal peptidase</fullName>
    </alternativeName>
    <alternativeName>
        <fullName evidence="9">Signal peptidase II</fullName>
        <shortName evidence="9">SPase II</shortName>
    </alternativeName>
</protein>
<dbReference type="NCBIfam" id="TIGR00077">
    <property type="entry name" value="lspA"/>
    <property type="match status" value="1"/>
</dbReference>
<comment type="catalytic activity">
    <reaction evidence="9 10">
        <text>Release of signal peptides from bacterial membrane prolipoproteins. Hydrolyzes -Xaa-Yaa-Zaa-|-(S,diacylglyceryl)Cys-, in which Xaa is hydrophobic (preferably Leu), and Yaa (Ala or Ser) and Zaa (Gly or Ala) have small, neutral side chains.</text>
        <dbReference type="EC" id="3.4.23.36"/>
    </reaction>
</comment>
<evidence type="ECO:0000256" key="5">
    <source>
        <dbReference type="ARBA" id="ARBA00022750"/>
    </source>
</evidence>
<proteinExistence type="inferred from homology"/>
<dbReference type="PANTHER" id="PTHR33695:SF1">
    <property type="entry name" value="LIPOPROTEIN SIGNAL PEPTIDASE"/>
    <property type="match status" value="1"/>
</dbReference>
<gene>
    <name evidence="9 12" type="primary">lspA</name>
    <name evidence="12" type="ORF">HC031_08745</name>
</gene>
<name>A0ABX0XWY7_9ACTN</name>
<organism evidence="12 13">
    <name type="scientific">Planosporangium thailandense</name>
    <dbReference type="NCBI Taxonomy" id="765197"/>
    <lineage>
        <taxon>Bacteria</taxon>
        <taxon>Bacillati</taxon>
        <taxon>Actinomycetota</taxon>
        <taxon>Actinomycetes</taxon>
        <taxon>Micromonosporales</taxon>
        <taxon>Micromonosporaceae</taxon>
        <taxon>Planosporangium</taxon>
    </lineage>
</organism>
<comment type="similarity">
    <text evidence="1 9 11">Belongs to the peptidase A8 family.</text>
</comment>
<evidence type="ECO:0000256" key="8">
    <source>
        <dbReference type="ARBA" id="ARBA00023136"/>
    </source>
</evidence>
<dbReference type="Pfam" id="PF01252">
    <property type="entry name" value="Peptidase_A8"/>
    <property type="match status" value="1"/>
</dbReference>
<keyword evidence="13" id="KW-1185">Reference proteome</keyword>
<evidence type="ECO:0000256" key="1">
    <source>
        <dbReference type="ARBA" id="ARBA00006139"/>
    </source>
</evidence>
<dbReference type="HAMAP" id="MF_00161">
    <property type="entry name" value="LspA"/>
    <property type="match status" value="1"/>
</dbReference>
<dbReference type="InterPro" id="IPR001872">
    <property type="entry name" value="Peptidase_A8"/>
</dbReference>
<keyword evidence="6 9" id="KW-0378">Hydrolase</keyword>
<dbReference type="GO" id="GO:0004190">
    <property type="term" value="F:aspartic-type endopeptidase activity"/>
    <property type="evidence" value="ECO:0007669"/>
    <property type="project" value="UniProtKB-EC"/>
</dbReference>
<feature type="active site" evidence="9">
    <location>
        <position position="146"/>
    </location>
</feature>
<dbReference type="PRINTS" id="PR00781">
    <property type="entry name" value="LIPOSIGPTASE"/>
</dbReference>
<dbReference type="Proteomes" id="UP000722989">
    <property type="component" value="Unassembled WGS sequence"/>
</dbReference>
<evidence type="ECO:0000256" key="4">
    <source>
        <dbReference type="ARBA" id="ARBA00022692"/>
    </source>
</evidence>
<keyword evidence="5 9" id="KW-0064">Aspartyl protease</keyword>
<dbReference type="EC" id="3.4.23.36" evidence="9"/>
<evidence type="ECO:0000313" key="12">
    <source>
        <dbReference type="EMBL" id="NJC69807.1"/>
    </source>
</evidence>
<evidence type="ECO:0000256" key="11">
    <source>
        <dbReference type="RuleBase" id="RU004181"/>
    </source>
</evidence>
<evidence type="ECO:0000256" key="2">
    <source>
        <dbReference type="ARBA" id="ARBA00022475"/>
    </source>
</evidence>
<accession>A0ABX0XWY7</accession>
<keyword evidence="7 9" id="KW-1133">Transmembrane helix</keyword>
<comment type="subcellular location">
    <subcellularLocation>
        <location evidence="9">Cell membrane</location>
        <topology evidence="9">Multi-pass membrane protein</topology>
    </subcellularLocation>
</comment>
<keyword evidence="2 9" id="KW-1003">Cell membrane</keyword>
<evidence type="ECO:0000256" key="3">
    <source>
        <dbReference type="ARBA" id="ARBA00022670"/>
    </source>
</evidence>
<sequence>MPGASARSRRPIAVLALASAVVLGIDLVTKQLAVSELAGREPVRLFGGAVYLDVIRNSGAAFSLGTGYTFVFPVIAMAVAAWIVWTARRLRSVPWAIALGLVLGGAVGNLVDRIFRAPGPMVGHVVDMVSLFAPRGEVFAVFNAADSALCVGVALALLLELTGRRVDGTRTRDRDQAAVSDSARG</sequence>
<evidence type="ECO:0000256" key="10">
    <source>
        <dbReference type="RuleBase" id="RU000594"/>
    </source>
</evidence>
<dbReference type="EMBL" id="JAATVY010000004">
    <property type="protein sequence ID" value="NJC69807.1"/>
    <property type="molecule type" value="Genomic_DNA"/>
</dbReference>
<comment type="function">
    <text evidence="9 10">This protein specifically catalyzes the removal of signal peptides from prolipoproteins.</text>
</comment>
<keyword evidence="3 9" id="KW-0645">Protease</keyword>
<feature type="transmembrane region" description="Helical" evidence="9">
    <location>
        <begin position="59"/>
        <end position="85"/>
    </location>
</feature>
<feature type="transmembrane region" description="Helical" evidence="9">
    <location>
        <begin position="138"/>
        <end position="159"/>
    </location>
</feature>
<comment type="caution">
    <text evidence="9">Lacks conserved residue(s) required for the propagation of feature annotation.</text>
</comment>
<feature type="transmembrane region" description="Helical" evidence="9">
    <location>
        <begin position="92"/>
        <end position="111"/>
    </location>
</feature>
<evidence type="ECO:0000313" key="13">
    <source>
        <dbReference type="Proteomes" id="UP000722989"/>
    </source>
</evidence>
<feature type="active site" evidence="9">
    <location>
        <position position="127"/>
    </location>
</feature>
<evidence type="ECO:0000256" key="9">
    <source>
        <dbReference type="HAMAP-Rule" id="MF_00161"/>
    </source>
</evidence>
<evidence type="ECO:0000256" key="7">
    <source>
        <dbReference type="ARBA" id="ARBA00022989"/>
    </source>
</evidence>
<reference evidence="12 13" key="1">
    <citation type="submission" date="2020-03" db="EMBL/GenBank/DDBJ databases">
        <title>WGS of the type strain of Planosporangium spp.</title>
        <authorList>
            <person name="Thawai C."/>
        </authorList>
    </citation>
    <scope>NUCLEOTIDE SEQUENCE [LARGE SCALE GENOMIC DNA]</scope>
    <source>
        <strain evidence="12 13">TBRC 5610</strain>
    </source>
</reference>
<comment type="pathway">
    <text evidence="9">Protein modification; lipoprotein biosynthesis (signal peptide cleavage).</text>
</comment>